<proteinExistence type="predicted"/>
<evidence type="ECO:0000313" key="2">
    <source>
        <dbReference type="EMBL" id="QQP87529.1"/>
    </source>
</evidence>
<name>A0ABX7B0Z9_9PROT</name>
<protein>
    <recommendedName>
        <fullName evidence="4">DDE domain-containing protein</fullName>
    </recommendedName>
</protein>
<sequence>MDEVVLKIAGQTHYLWRTVDLRRRPMVLAPQGHCQLLQALQYPQQWALRAVQRHRRDQLQQSALQRCICLRQPLAPARSARAWPRRRHPVGDLLEPVPDRAGGRSR</sequence>
<gene>
    <name evidence="2" type="ORF">IGS68_15620</name>
</gene>
<reference evidence="2" key="1">
    <citation type="submission" date="2021-02" db="EMBL/GenBank/DDBJ databases">
        <title>Skermanella TT6 skin isolate.</title>
        <authorList>
            <person name="Lee K."/>
            <person name="Ganzorig M."/>
        </authorList>
    </citation>
    <scope>NUCLEOTIDE SEQUENCE</scope>
    <source>
        <strain evidence="2">TT6</strain>
    </source>
</reference>
<evidence type="ECO:0008006" key="4">
    <source>
        <dbReference type="Google" id="ProtNLM"/>
    </source>
</evidence>
<keyword evidence="3" id="KW-1185">Reference proteome</keyword>
<dbReference type="Proteomes" id="UP000595197">
    <property type="component" value="Chromosome"/>
</dbReference>
<dbReference type="RefSeq" id="WP_201070806.1">
    <property type="nucleotide sequence ID" value="NZ_CP067420.1"/>
</dbReference>
<evidence type="ECO:0000256" key="1">
    <source>
        <dbReference type="SAM" id="MobiDB-lite"/>
    </source>
</evidence>
<accession>A0ABX7B0Z9</accession>
<feature type="compositionally biased region" description="Basic and acidic residues" evidence="1">
    <location>
        <begin position="97"/>
        <end position="106"/>
    </location>
</feature>
<evidence type="ECO:0000313" key="3">
    <source>
        <dbReference type="Proteomes" id="UP000595197"/>
    </source>
</evidence>
<organism evidence="2 3">
    <name type="scientific">Skermanella cutis</name>
    <dbReference type="NCBI Taxonomy" id="2775420"/>
    <lineage>
        <taxon>Bacteria</taxon>
        <taxon>Pseudomonadati</taxon>
        <taxon>Pseudomonadota</taxon>
        <taxon>Alphaproteobacteria</taxon>
        <taxon>Rhodospirillales</taxon>
        <taxon>Azospirillaceae</taxon>
        <taxon>Skermanella</taxon>
    </lineage>
</organism>
<dbReference type="EMBL" id="CP067420">
    <property type="protein sequence ID" value="QQP87529.1"/>
    <property type="molecule type" value="Genomic_DNA"/>
</dbReference>
<feature type="region of interest" description="Disordered" evidence="1">
    <location>
        <begin position="78"/>
        <end position="106"/>
    </location>
</feature>